<keyword evidence="3" id="KW-0663">Pyridoxal phosphate</keyword>
<dbReference type="PANTHER" id="PTHR43525">
    <property type="entry name" value="PROTEIN MALY"/>
    <property type="match status" value="1"/>
</dbReference>
<accession>A0A1G5RVX2</accession>
<evidence type="ECO:0000256" key="3">
    <source>
        <dbReference type="ARBA" id="ARBA00022898"/>
    </source>
</evidence>
<dbReference type="GO" id="GO:0030170">
    <property type="term" value="F:pyridoxal phosphate binding"/>
    <property type="evidence" value="ECO:0007669"/>
    <property type="project" value="InterPro"/>
</dbReference>
<dbReference type="OrthoDB" id="9802872at2"/>
<evidence type="ECO:0000256" key="5">
    <source>
        <dbReference type="ARBA" id="ARBA00037974"/>
    </source>
</evidence>
<protein>
    <recommendedName>
        <fullName evidence="2">cysteine-S-conjugate beta-lyase</fullName>
        <ecNumber evidence="2">4.4.1.13</ecNumber>
    </recommendedName>
</protein>
<dbReference type="InterPro" id="IPR015424">
    <property type="entry name" value="PyrdxlP-dep_Trfase"/>
</dbReference>
<dbReference type="EMBL" id="FMWL01000004">
    <property type="protein sequence ID" value="SCZ78203.1"/>
    <property type="molecule type" value="Genomic_DNA"/>
</dbReference>
<proteinExistence type="inferred from homology"/>
<evidence type="ECO:0000259" key="6">
    <source>
        <dbReference type="Pfam" id="PF00155"/>
    </source>
</evidence>
<sequence length="396" mass="45274">MTESYNFDDILNRQNTDSLKWDWLNKFLPEAPEGALPLWVADMDFPVAEPILEALTACLDRKVFGYSYYRSEAYLDAVTGWFKRRFDWSIDPESIYYSPGVVPAIAALIRILTESGDSVIIQRPVYYPFTDKIVNNGRNVINNPLKLVSGRYEMDFEDLEEKLKATDTKGLILCSPHNPVGRVWEPDTLKRVVELCKAYGKWILSDEIHGDLTRKAIRHYPLEALCPEYKDKIITCTAPSKTFNLAGLHLSNIILNDPALRKAWSEEVDGRLSIGMASPFAIVSAIAAYNQGEVWLEQLRAYLDDNIEFVYDYFKNKLPEAIVHETEGTYLVWVDLRSYENDPNKLEEKMLKEAKVALDEGYFFGPEGNGFERINVACPRATLNEALERMTKALLK</sequence>
<dbReference type="AlphaFoldDB" id="A0A1G5RVX2"/>
<name>A0A1G5RVX2_9FIRM</name>
<comment type="cofactor">
    <cofactor evidence="1">
        <name>pyridoxal 5'-phosphate</name>
        <dbReference type="ChEBI" id="CHEBI:597326"/>
    </cofactor>
</comment>
<dbReference type="InterPro" id="IPR051798">
    <property type="entry name" value="Class-II_PLP-Dep_Aminotrans"/>
</dbReference>
<reference evidence="7 8" key="1">
    <citation type="submission" date="2016-10" db="EMBL/GenBank/DDBJ databases">
        <authorList>
            <person name="de Groot N.N."/>
        </authorList>
    </citation>
    <scope>NUCLEOTIDE SEQUENCE [LARGE SCALE GENOMIC DNA]</scope>
    <source>
        <strain evidence="7 8">DSM 2784</strain>
    </source>
</reference>
<evidence type="ECO:0000313" key="8">
    <source>
        <dbReference type="Proteomes" id="UP000199208"/>
    </source>
</evidence>
<dbReference type="STRING" id="1120920.SAMN03080599_01152"/>
<dbReference type="CDD" id="cd00609">
    <property type="entry name" value="AAT_like"/>
    <property type="match status" value="1"/>
</dbReference>
<dbReference type="GO" id="GO:0047804">
    <property type="term" value="F:cysteine-S-conjugate beta-lyase activity"/>
    <property type="evidence" value="ECO:0007669"/>
    <property type="project" value="UniProtKB-EC"/>
</dbReference>
<dbReference type="InterPro" id="IPR015421">
    <property type="entry name" value="PyrdxlP-dep_Trfase_major"/>
</dbReference>
<dbReference type="InterPro" id="IPR015422">
    <property type="entry name" value="PyrdxlP-dep_Trfase_small"/>
</dbReference>
<dbReference type="InterPro" id="IPR004839">
    <property type="entry name" value="Aminotransferase_I/II_large"/>
</dbReference>
<evidence type="ECO:0000256" key="2">
    <source>
        <dbReference type="ARBA" id="ARBA00012224"/>
    </source>
</evidence>
<dbReference type="InterPro" id="IPR027619">
    <property type="entry name" value="C-S_lyase_PatB-like"/>
</dbReference>
<keyword evidence="8" id="KW-1185">Reference proteome</keyword>
<keyword evidence="4 7" id="KW-0456">Lyase</keyword>
<feature type="domain" description="Aminotransferase class I/classII large" evidence="6">
    <location>
        <begin position="57"/>
        <end position="389"/>
    </location>
</feature>
<comment type="similarity">
    <text evidence="5">Belongs to the class-II pyridoxal-phosphate-dependent aminotransferase family. MalY/PatB cystathionine beta-lyase subfamily.</text>
</comment>
<dbReference type="Gene3D" id="3.90.1150.10">
    <property type="entry name" value="Aspartate Aminotransferase, domain 1"/>
    <property type="match status" value="1"/>
</dbReference>
<dbReference type="EC" id="4.4.1.13" evidence="2"/>
<dbReference type="PANTHER" id="PTHR43525:SF1">
    <property type="entry name" value="PROTEIN MALY"/>
    <property type="match status" value="1"/>
</dbReference>
<evidence type="ECO:0000256" key="1">
    <source>
        <dbReference type="ARBA" id="ARBA00001933"/>
    </source>
</evidence>
<evidence type="ECO:0000256" key="4">
    <source>
        <dbReference type="ARBA" id="ARBA00023239"/>
    </source>
</evidence>
<dbReference type="Gene3D" id="3.40.640.10">
    <property type="entry name" value="Type I PLP-dependent aspartate aminotransferase-like (Major domain)"/>
    <property type="match status" value="1"/>
</dbReference>
<dbReference type="NCBIfam" id="TIGR04350">
    <property type="entry name" value="C_S_lyase_PatB"/>
    <property type="match status" value="1"/>
</dbReference>
<organism evidence="7 8">
    <name type="scientific">Acidaminobacter hydrogenoformans DSM 2784</name>
    <dbReference type="NCBI Taxonomy" id="1120920"/>
    <lineage>
        <taxon>Bacteria</taxon>
        <taxon>Bacillati</taxon>
        <taxon>Bacillota</taxon>
        <taxon>Clostridia</taxon>
        <taxon>Peptostreptococcales</taxon>
        <taxon>Acidaminobacteraceae</taxon>
        <taxon>Acidaminobacter</taxon>
    </lineage>
</organism>
<gene>
    <name evidence="7" type="ORF">SAMN03080599_01152</name>
</gene>
<evidence type="ECO:0000313" key="7">
    <source>
        <dbReference type="EMBL" id="SCZ78203.1"/>
    </source>
</evidence>
<dbReference type="RefSeq" id="WP_092589946.1">
    <property type="nucleotide sequence ID" value="NZ_FMWL01000004.1"/>
</dbReference>
<dbReference type="Pfam" id="PF00155">
    <property type="entry name" value="Aminotran_1_2"/>
    <property type="match status" value="1"/>
</dbReference>
<dbReference type="Proteomes" id="UP000199208">
    <property type="component" value="Unassembled WGS sequence"/>
</dbReference>
<dbReference type="SUPFAM" id="SSF53383">
    <property type="entry name" value="PLP-dependent transferases"/>
    <property type="match status" value="1"/>
</dbReference>